<name>A0A1G1L236_9BACT</name>
<reference evidence="4 5" key="1">
    <citation type="journal article" date="2016" name="Nat. Commun.">
        <title>Thousands of microbial genomes shed light on interconnected biogeochemical processes in an aquifer system.</title>
        <authorList>
            <person name="Anantharaman K."/>
            <person name="Brown C.T."/>
            <person name="Hug L.A."/>
            <person name="Sharon I."/>
            <person name="Castelle C.J."/>
            <person name="Probst A.J."/>
            <person name="Thomas B.C."/>
            <person name="Singh A."/>
            <person name="Wilkins M.J."/>
            <person name="Karaoz U."/>
            <person name="Brodie E.L."/>
            <person name="Williams K.H."/>
            <person name="Hubbard S.S."/>
            <person name="Banfield J.F."/>
        </authorList>
    </citation>
    <scope>NUCLEOTIDE SEQUENCE [LARGE SCALE GENOMIC DNA]</scope>
</reference>
<accession>A0A1G1L236</accession>
<dbReference type="Pfam" id="PF10432">
    <property type="entry name" value="bact-PGI_C"/>
    <property type="match status" value="1"/>
</dbReference>
<dbReference type="Proteomes" id="UP000178187">
    <property type="component" value="Unassembled WGS sequence"/>
</dbReference>
<dbReference type="SUPFAM" id="SSF53697">
    <property type="entry name" value="SIS domain"/>
    <property type="match status" value="1"/>
</dbReference>
<comment type="caution">
    <text evidence="4">The sequence shown here is derived from an EMBL/GenBank/DDBJ whole genome shotgun (WGS) entry which is preliminary data.</text>
</comment>
<dbReference type="AlphaFoldDB" id="A0A1G1L236"/>
<dbReference type="PROSITE" id="PS51464">
    <property type="entry name" value="SIS"/>
    <property type="match status" value="1"/>
</dbReference>
<dbReference type="InterPro" id="IPR046348">
    <property type="entry name" value="SIS_dom_sf"/>
</dbReference>
<dbReference type="GO" id="GO:1901135">
    <property type="term" value="P:carbohydrate derivative metabolic process"/>
    <property type="evidence" value="ECO:0007669"/>
    <property type="project" value="InterPro"/>
</dbReference>
<evidence type="ECO:0000256" key="2">
    <source>
        <dbReference type="ARBA" id="ARBA00023235"/>
    </source>
</evidence>
<protein>
    <submittedName>
        <fullName evidence="4">Bifunctional phosphoglucose/phosphomannose isomerase</fullName>
    </submittedName>
</protein>
<dbReference type="InterPro" id="IPR001347">
    <property type="entry name" value="SIS_dom"/>
</dbReference>
<gene>
    <name evidence="4" type="ORF">A3G33_10180</name>
</gene>
<evidence type="ECO:0000313" key="5">
    <source>
        <dbReference type="Proteomes" id="UP000178187"/>
    </source>
</evidence>
<dbReference type="GO" id="GO:0004347">
    <property type="term" value="F:glucose-6-phosphate isomerase activity"/>
    <property type="evidence" value="ECO:0007669"/>
    <property type="project" value="InterPro"/>
</dbReference>
<dbReference type="CDD" id="cd05017">
    <property type="entry name" value="SIS_PGI_PMI_1"/>
    <property type="match status" value="1"/>
</dbReference>
<dbReference type="CDD" id="cd05637">
    <property type="entry name" value="SIS_PGI_PMI_2"/>
    <property type="match status" value="1"/>
</dbReference>
<dbReference type="NCBIfam" id="NF006426">
    <property type="entry name" value="PRK08674.1-6"/>
    <property type="match status" value="1"/>
</dbReference>
<dbReference type="GO" id="GO:0097367">
    <property type="term" value="F:carbohydrate derivative binding"/>
    <property type="evidence" value="ECO:0007669"/>
    <property type="project" value="InterPro"/>
</dbReference>
<dbReference type="NCBIfam" id="NF006423">
    <property type="entry name" value="PRK08674.1-2"/>
    <property type="match status" value="1"/>
</dbReference>
<sequence length="357" mass="40354">MLDQKETIEAIDQHGMRTLIYEFSNQLKAAEVIGRNFECEFDRKIERIVFSGVGGSGISGDFIRSYLSQDCPITISINRSYHLPGFVDDSTLVILSSYSGNTEECLCAFDEAFVRKAKLLVITSGGELEERAKMRGSPLIKLPGGLPPRTALGYLIIPILCVLAKLGFVNQGKLKEIQEAYELIDILSKNQYGTEIPIEKNKAKQIAFQCYKKIPAVYAGIDHFDVVALRWRSQFEENSKVLSFHNVFPEMNHNELEGWCSQAHSLRKNLIMILLRDQDDHASIQARMNLTRDLIRKEGVDVLEVFSEGKGLLARMLATVHLGDWVSLYLALLYQVDPTPIHSINYLKQELKKGTIR</sequence>
<dbReference type="GO" id="GO:0005975">
    <property type="term" value="P:carbohydrate metabolic process"/>
    <property type="evidence" value="ECO:0007669"/>
    <property type="project" value="InterPro"/>
</dbReference>
<dbReference type="Gene3D" id="3.40.50.10490">
    <property type="entry name" value="Glucose-6-phosphate isomerase like protein, domain 1"/>
    <property type="match status" value="2"/>
</dbReference>
<dbReference type="InterPro" id="IPR035484">
    <property type="entry name" value="SIS_PGI/PMI_1"/>
</dbReference>
<dbReference type="GO" id="GO:0004476">
    <property type="term" value="F:mannose-6-phosphate isomerase activity"/>
    <property type="evidence" value="ECO:0007669"/>
    <property type="project" value="InterPro"/>
</dbReference>
<organism evidence="4 5">
    <name type="scientific">Candidatus Danuiimicrobium aquiferis</name>
    <dbReference type="NCBI Taxonomy" id="1801832"/>
    <lineage>
        <taxon>Bacteria</taxon>
        <taxon>Pseudomonadati</taxon>
        <taxon>Candidatus Omnitrophota</taxon>
        <taxon>Candidatus Danuiimicrobium</taxon>
    </lineage>
</organism>
<keyword evidence="2 4" id="KW-0413">Isomerase</keyword>
<evidence type="ECO:0000259" key="3">
    <source>
        <dbReference type="PROSITE" id="PS51464"/>
    </source>
</evidence>
<comment type="similarity">
    <text evidence="1">Belongs to the PGI/PMI family.</text>
</comment>
<evidence type="ECO:0000313" key="4">
    <source>
        <dbReference type="EMBL" id="OGW99210.1"/>
    </source>
</evidence>
<dbReference type="NCBIfam" id="TIGR02128">
    <property type="entry name" value="G6PI_arch"/>
    <property type="match status" value="1"/>
</dbReference>
<feature type="domain" description="SIS" evidence="3">
    <location>
        <begin position="37"/>
        <end position="173"/>
    </location>
</feature>
<evidence type="ECO:0000256" key="1">
    <source>
        <dbReference type="ARBA" id="ARBA00010523"/>
    </source>
</evidence>
<proteinExistence type="inferred from homology"/>
<dbReference type="EMBL" id="MHFR01000013">
    <property type="protein sequence ID" value="OGW99210.1"/>
    <property type="molecule type" value="Genomic_DNA"/>
</dbReference>
<dbReference type="InterPro" id="IPR019490">
    <property type="entry name" value="Glu6P/Mann6P_isomerase_C"/>
</dbReference>